<name>A0A3A9Z9G1_9ACTN</name>
<accession>A0A3A9Z9G1</accession>
<gene>
    <name evidence="2" type="ORF">D7294_09680</name>
</gene>
<evidence type="ECO:0000259" key="1">
    <source>
        <dbReference type="SMART" id="SM00065"/>
    </source>
</evidence>
<proteinExistence type="predicted"/>
<dbReference type="AlphaFoldDB" id="A0A3A9Z9G1"/>
<dbReference type="InterPro" id="IPR029016">
    <property type="entry name" value="GAF-like_dom_sf"/>
</dbReference>
<dbReference type="Gene3D" id="3.30.450.40">
    <property type="match status" value="1"/>
</dbReference>
<keyword evidence="3" id="KW-1185">Reference proteome</keyword>
<feature type="domain" description="GAF" evidence="1">
    <location>
        <begin position="5"/>
        <end position="154"/>
    </location>
</feature>
<dbReference type="SUPFAM" id="SSF55781">
    <property type="entry name" value="GAF domain-like"/>
    <property type="match status" value="1"/>
</dbReference>
<evidence type="ECO:0000313" key="2">
    <source>
        <dbReference type="EMBL" id="RKN43946.1"/>
    </source>
</evidence>
<reference evidence="2 3" key="1">
    <citation type="journal article" date="2014" name="Int. J. Syst. Evol. Microbiol.">
        <title>Streptomyces hoynatensis sp. nov., isolated from deep marine sediment.</title>
        <authorList>
            <person name="Veyisoglu A."/>
            <person name="Sahin N."/>
        </authorList>
    </citation>
    <scope>NUCLEOTIDE SEQUENCE [LARGE SCALE GENOMIC DNA]</scope>
    <source>
        <strain evidence="2 3">KCTC 29097</strain>
    </source>
</reference>
<dbReference type="RefSeq" id="WP_120677641.1">
    <property type="nucleotide sequence ID" value="NZ_RBAL01000004.1"/>
</dbReference>
<evidence type="ECO:0000313" key="3">
    <source>
        <dbReference type="Proteomes" id="UP000272474"/>
    </source>
</evidence>
<dbReference type="Pfam" id="PF01590">
    <property type="entry name" value="GAF"/>
    <property type="match status" value="1"/>
</dbReference>
<protein>
    <submittedName>
        <fullName evidence="2">GAF domain-containing protein</fullName>
    </submittedName>
</protein>
<organism evidence="2 3">
    <name type="scientific">Streptomyces hoynatensis</name>
    <dbReference type="NCBI Taxonomy" id="1141874"/>
    <lineage>
        <taxon>Bacteria</taxon>
        <taxon>Bacillati</taxon>
        <taxon>Actinomycetota</taxon>
        <taxon>Actinomycetes</taxon>
        <taxon>Kitasatosporales</taxon>
        <taxon>Streptomycetaceae</taxon>
        <taxon>Streptomyces</taxon>
    </lineage>
</organism>
<dbReference type="SMART" id="SM00065">
    <property type="entry name" value="GAF"/>
    <property type="match status" value="1"/>
</dbReference>
<comment type="caution">
    <text evidence="2">The sequence shown here is derived from an EMBL/GenBank/DDBJ whole genome shotgun (WGS) entry which is preliminary data.</text>
</comment>
<dbReference type="InterPro" id="IPR003018">
    <property type="entry name" value="GAF"/>
</dbReference>
<sequence length="194" mass="20338">MNLSTHDEILRSTVRLARLSFAAAAASVCLYDHERQALVFEASSGPGEDRLLGVAIPSDSGIAGWVANTGEPLVVRGVATDERFNREFAAGTGLVPDTILAAPIEHQGDVLGVLEVLDPRLEGVGEISAIDLLTELANQSCAALALLLADRRARARRAAPRGAVSQLAALLDQLGPEKEAAAQDLVNAMVKLLA</sequence>
<dbReference type="OrthoDB" id="5243158at2"/>
<dbReference type="EMBL" id="RBAL01000004">
    <property type="protein sequence ID" value="RKN43946.1"/>
    <property type="molecule type" value="Genomic_DNA"/>
</dbReference>
<dbReference type="Proteomes" id="UP000272474">
    <property type="component" value="Unassembled WGS sequence"/>
</dbReference>